<accession>A0A7W9E1Q8</accession>
<evidence type="ECO:0000313" key="5">
    <source>
        <dbReference type="Proteomes" id="UP000537204"/>
    </source>
</evidence>
<dbReference type="AlphaFoldDB" id="A0A7W9E1Q8"/>
<dbReference type="Pfam" id="PF19295">
    <property type="entry name" value="SufBD_N"/>
    <property type="match status" value="1"/>
</dbReference>
<organism evidence="4 5">
    <name type="scientific">Pedobacter cryoconitis</name>
    <dbReference type="NCBI Taxonomy" id="188932"/>
    <lineage>
        <taxon>Bacteria</taxon>
        <taxon>Pseudomonadati</taxon>
        <taxon>Bacteroidota</taxon>
        <taxon>Sphingobacteriia</taxon>
        <taxon>Sphingobacteriales</taxon>
        <taxon>Sphingobacteriaceae</taxon>
        <taxon>Pedobacter</taxon>
    </lineage>
</organism>
<dbReference type="PANTHER" id="PTHR43575:SF1">
    <property type="entry name" value="PROTEIN ABCI7, CHLOROPLASTIC"/>
    <property type="match status" value="1"/>
</dbReference>
<comment type="caution">
    <text evidence="4">The sequence shown here is derived from an EMBL/GenBank/DDBJ whole genome shotgun (WGS) entry which is preliminary data.</text>
</comment>
<evidence type="ECO:0000259" key="3">
    <source>
        <dbReference type="Pfam" id="PF19295"/>
    </source>
</evidence>
<proteinExistence type="inferred from homology"/>
<feature type="domain" description="SUF system FeS cluster assembly SufBD N-terminal" evidence="3">
    <location>
        <begin position="10"/>
        <end position="172"/>
    </location>
</feature>
<dbReference type="GO" id="GO:0016226">
    <property type="term" value="P:iron-sulfur cluster assembly"/>
    <property type="evidence" value="ECO:0007669"/>
    <property type="project" value="InterPro"/>
</dbReference>
<dbReference type="InterPro" id="IPR055346">
    <property type="entry name" value="Fe-S_cluster_assembly_SufBD"/>
</dbReference>
<dbReference type="EMBL" id="JACHCE010000006">
    <property type="protein sequence ID" value="MBB5637930.1"/>
    <property type="molecule type" value="Genomic_DNA"/>
</dbReference>
<comment type="similarity">
    <text evidence="1">Belongs to the iron-sulfur cluster assembly SufBD family.</text>
</comment>
<evidence type="ECO:0000256" key="1">
    <source>
        <dbReference type="ARBA" id="ARBA00043967"/>
    </source>
</evidence>
<protein>
    <submittedName>
        <fullName evidence="4">Fe-S cluster assembly protein SufD</fullName>
    </submittedName>
</protein>
<dbReference type="InterPro" id="IPR000825">
    <property type="entry name" value="SUF_FeS_clus_asmbl_SufBD_core"/>
</dbReference>
<dbReference type="InterPro" id="IPR011542">
    <property type="entry name" value="SUF_FeS_clus_asmbl_SufD"/>
</dbReference>
<dbReference type="SUPFAM" id="SSF101960">
    <property type="entry name" value="Stabilizer of iron transporter SufD"/>
    <property type="match status" value="1"/>
</dbReference>
<dbReference type="PANTHER" id="PTHR43575">
    <property type="entry name" value="PROTEIN ABCI7, CHLOROPLASTIC"/>
    <property type="match status" value="1"/>
</dbReference>
<sequence>MVNQLTTPFYNQLVAEFENTPKAGNSNVDLSKSREDAFELFKAKGFPTSKDEDWKFTNLAPFLTDTFSLTNGEVDQQEAKTAINNAIIPGLDAWLLVLLNGKIQFDLSVLPEADQLSVLPLESIINTESYKNYITCKEAEGNRMYALNAAFFTDGYFIEVPKNVVLDKPVQIIHLYTADENMLYQPRHLIIVNEHAKAELIDSAVSLGHAKRVLMNSVSQITVKENANLIQYVIQDNAAEDRLINYNHVTQERNSRYDNFMFNLPGAELIRNNLEIVLNGTATETHLLGLYLVAGHQLTDNHTAIHHRFPHCDSNEIYKGVLLDKGKAVFNGKVFVERPAQKTNAFQQNNNLLLSDKAQVFAKPQLEIFADDVKCSHGCTVGQFDPESLFYLQSRGISEESARKLLVEAFMFDVTQKIENEAVKDFVQSLIYKKMENSLSTII</sequence>
<dbReference type="Pfam" id="PF01458">
    <property type="entry name" value="SUFBD_core"/>
    <property type="match status" value="1"/>
</dbReference>
<evidence type="ECO:0000259" key="2">
    <source>
        <dbReference type="Pfam" id="PF01458"/>
    </source>
</evidence>
<evidence type="ECO:0000313" key="4">
    <source>
        <dbReference type="EMBL" id="MBB5637930.1"/>
    </source>
</evidence>
<name>A0A7W9E1Q8_9SPHI</name>
<gene>
    <name evidence="4" type="ORF">HDE68_003855</name>
</gene>
<dbReference type="InterPro" id="IPR037284">
    <property type="entry name" value="SUF_FeS_clus_asmbl_SufBD_sf"/>
</dbReference>
<feature type="domain" description="SUF system FeS cluster assembly SufBD core" evidence="2">
    <location>
        <begin position="178"/>
        <end position="410"/>
    </location>
</feature>
<dbReference type="InterPro" id="IPR045595">
    <property type="entry name" value="SufBD_N"/>
</dbReference>
<dbReference type="RefSeq" id="WP_183883781.1">
    <property type="nucleotide sequence ID" value="NZ_JACHCE010000006.1"/>
</dbReference>
<dbReference type="Proteomes" id="UP000537204">
    <property type="component" value="Unassembled WGS sequence"/>
</dbReference>
<dbReference type="NCBIfam" id="TIGR01981">
    <property type="entry name" value="sufD"/>
    <property type="match status" value="1"/>
</dbReference>
<reference evidence="4 5" key="1">
    <citation type="submission" date="2020-08" db="EMBL/GenBank/DDBJ databases">
        <title>Genomic Encyclopedia of Type Strains, Phase IV (KMG-V): Genome sequencing to study the core and pangenomes of soil and plant-associated prokaryotes.</title>
        <authorList>
            <person name="Whitman W."/>
        </authorList>
    </citation>
    <scope>NUCLEOTIDE SEQUENCE [LARGE SCALE GENOMIC DNA]</scope>
    <source>
        <strain evidence="4 5">S3M1</strain>
    </source>
</reference>